<dbReference type="PANTHER" id="PTHR10997:SF18">
    <property type="entry name" value="D-IMPORTIN 7_RANBP7"/>
    <property type="match status" value="1"/>
</dbReference>
<dbReference type="PANTHER" id="PTHR10997">
    <property type="entry name" value="IMPORTIN-7, 8, 11"/>
    <property type="match status" value="1"/>
</dbReference>
<dbReference type="AlphaFoldDB" id="A0A0D0C765"/>
<feature type="compositionally biased region" description="Acidic residues" evidence="4">
    <location>
        <begin position="375"/>
        <end position="389"/>
    </location>
</feature>
<dbReference type="HOGENOM" id="CLU_053746_0_0_1"/>
<dbReference type="SUPFAM" id="SSF48371">
    <property type="entry name" value="ARM repeat"/>
    <property type="match status" value="1"/>
</dbReference>
<dbReference type="OrthoDB" id="760868at2759"/>
<feature type="region of interest" description="Disordered" evidence="4">
    <location>
        <begin position="367"/>
        <end position="389"/>
    </location>
</feature>
<dbReference type="EMBL" id="KN834896">
    <property type="protein sequence ID" value="KIK50563.1"/>
    <property type="molecule type" value="Genomic_DNA"/>
</dbReference>
<dbReference type="GO" id="GO:0005635">
    <property type="term" value="C:nuclear envelope"/>
    <property type="evidence" value="ECO:0007669"/>
    <property type="project" value="TreeGrafter"/>
</dbReference>
<gene>
    <name evidence="5" type="ORF">GYMLUDRAFT_252883</name>
</gene>
<accession>A0A0D0C765</accession>
<evidence type="ECO:0000256" key="2">
    <source>
        <dbReference type="ARBA" id="ARBA00022490"/>
    </source>
</evidence>
<dbReference type="GO" id="GO:0006606">
    <property type="term" value="P:protein import into nucleus"/>
    <property type="evidence" value="ECO:0007669"/>
    <property type="project" value="TreeGrafter"/>
</dbReference>
<keyword evidence="2" id="KW-0963">Cytoplasm</keyword>
<dbReference type="GO" id="GO:0005829">
    <property type="term" value="C:cytosol"/>
    <property type="evidence" value="ECO:0007669"/>
    <property type="project" value="TreeGrafter"/>
</dbReference>
<dbReference type="InterPro" id="IPR011989">
    <property type="entry name" value="ARM-like"/>
</dbReference>
<organism evidence="5 6">
    <name type="scientific">Collybiopsis luxurians FD-317 M1</name>
    <dbReference type="NCBI Taxonomy" id="944289"/>
    <lineage>
        <taxon>Eukaryota</taxon>
        <taxon>Fungi</taxon>
        <taxon>Dikarya</taxon>
        <taxon>Basidiomycota</taxon>
        <taxon>Agaricomycotina</taxon>
        <taxon>Agaricomycetes</taxon>
        <taxon>Agaricomycetidae</taxon>
        <taxon>Agaricales</taxon>
        <taxon>Marasmiineae</taxon>
        <taxon>Omphalotaceae</taxon>
        <taxon>Collybiopsis</taxon>
        <taxon>Collybiopsis luxurians</taxon>
    </lineage>
</organism>
<keyword evidence="3" id="KW-0653">Protein transport</keyword>
<dbReference type="Gene3D" id="1.25.10.10">
    <property type="entry name" value="Leucine-rich Repeat Variant"/>
    <property type="match status" value="1"/>
</dbReference>
<comment type="subcellular location">
    <subcellularLocation>
        <location evidence="1">Cytoplasm</location>
    </subcellularLocation>
</comment>
<protein>
    <submittedName>
        <fullName evidence="5">Uncharacterized protein</fullName>
    </submittedName>
</protein>
<evidence type="ECO:0000313" key="6">
    <source>
        <dbReference type="Proteomes" id="UP000053593"/>
    </source>
</evidence>
<keyword evidence="6" id="KW-1185">Reference proteome</keyword>
<proteinExistence type="predicted"/>
<reference evidence="5 6" key="1">
    <citation type="submission" date="2014-04" db="EMBL/GenBank/DDBJ databases">
        <title>Evolutionary Origins and Diversification of the Mycorrhizal Mutualists.</title>
        <authorList>
            <consortium name="DOE Joint Genome Institute"/>
            <consortium name="Mycorrhizal Genomics Consortium"/>
            <person name="Kohler A."/>
            <person name="Kuo A."/>
            <person name="Nagy L.G."/>
            <person name="Floudas D."/>
            <person name="Copeland A."/>
            <person name="Barry K.W."/>
            <person name="Cichocki N."/>
            <person name="Veneault-Fourrey C."/>
            <person name="LaButti K."/>
            <person name="Lindquist E.A."/>
            <person name="Lipzen A."/>
            <person name="Lundell T."/>
            <person name="Morin E."/>
            <person name="Murat C."/>
            <person name="Riley R."/>
            <person name="Ohm R."/>
            <person name="Sun H."/>
            <person name="Tunlid A."/>
            <person name="Henrissat B."/>
            <person name="Grigoriev I.V."/>
            <person name="Hibbett D.S."/>
            <person name="Martin F."/>
        </authorList>
    </citation>
    <scope>NUCLEOTIDE SEQUENCE [LARGE SCALE GENOMIC DNA]</scope>
    <source>
        <strain evidence="5 6">FD-317 M1</strain>
    </source>
</reference>
<evidence type="ECO:0000313" key="5">
    <source>
        <dbReference type="EMBL" id="KIK50563.1"/>
    </source>
</evidence>
<name>A0A0D0C765_9AGAR</name>
<evidence type="ECO:0000256" key="3">
    <source>
        <dbReference type="ARBA" id="ARBA00022927"/>
    </source>
</evidence>
<keyword evidence="3" id="KW-0813">Transport</keyword>
<sequence length="454" mass="50588">MADGDDKSYAAMGVTKTIYTIVNAVESSPEILEIIIPIIVYTLDAKILTFPLPFFPLIVPSQSDPFDNMYELVDSLTFKFRSVSPNMWPVLELTYKLFKNDAVDFLEEMLPLLDNHISYGADTIKLRTNYKQMLLDIYLMAITSNHLGENDRIDGCKLAKSMLLNLRGCIDDVRMILFYVAYIVSLTIPLSPSLPPPSPSLVPYTLACTLLSSPHSNSPLLEVIITCVLYNPSTSLTIMETARPGSACTFFEKVKLSIVVLASLMELEPAQIQERVREGWGGIVKGALKVFRGLPKAITDRKVLEEALAEEEDEDDFDDEKVLNMNGDDEDVWDEDWTCLEMLANEVRILSCDLTCCVSGARFRAKSEELPASDGEGDDDDESEDEDLEEELGYISSLNTVNAYMAFKNSLTVFQMRNPSGYQVATTSLTVEEQTFFMDVMRLAEQPPAAAVGA</sequence>
<evidence type="ECO:0000256" key="4">
    <source>
        <dbReference type="SAM" id="MobiDB-lite"/>
    </source>
</evidence>
<dbReference type="InterPro" id="IPR016024">
    <property type="entry name" value="ARM-type_fold"/>
</dbReference>
<dbReference type="Proteomes" id="UP000053593">
    <property type="component" value="Unassembled WGS sequence"/>
</dbReference>
<evidence type="ECO:0000256" key="1">
    <source>
        <dbReference type="ARBA" id="ARBA00004496"/>
    </source>
</evidence>